<evidence type="ECO:0000313" key="3">
    <source>
        <dbReference type="Proteomes" id="UP000054350"/>
    </source>
</evidence>
<feature type="region of interest" description="Disordered" evidence="1">
    <location>
        <begin position="1"/>
        <end position="45"/>
    </location>
</feature>
<dbReference type="VEuPathDB" id="FungiDB:AMAG_05082"/>
<accession>A0A0L0S6W0</accession>
<reference evidence="3" key="2">
    <citation type="submission" date="2009-11" db="EMBL/GenBank/DDBJ databases">
        <title>The Genome Sequence of Allomyces macrogynus strain ATCC 38327.</title>
        <authorList>
            <consortium name="The Broad Institute Genome Sequencing Platform"/>
            <person name="Russ C."/>
            <person name="Cuomo C."/>
            <person name="Shea T."/>
            <person name="Young S.K."/>
            <person name="Zeng Q."/>
            <person name="Koehrsen M."/>
            <person name="Haas B."/>
            <person name="Borodovsky M."/>
            <person name="Guigo R."/>
            <person name="Alvarado L."/>
            <person name="Berlin A."/>
            <person name="Borenstein D."/>
            <person name="Chen Z."/>
            <person name="Engels R."/>
            <person name="Freedman E."/>
            <person name="Gellesch M."/>
            <person name="Goldberg J."/>
            <person name="Griggs A."/>
            <person name="Gujja S."/>
            <person name="Heiman D."/>
            <person name="Hepburn T."/>
            <person name="Howarth C."/>
            <person name="Jen D."/>
            <person name="Larson L."/>
            <person name="Lewis B."/>
            <person name="Mehta T."/>
            <person name="Park D."/>
            <person name="Pearson M."/>
            <person name="Roberts A."/>
            <person name="Saif S."/>
            <person name="Shenoy N."/>
            <person name="Sisk P."/>
            <person name="Stolte C."/>
            <person name="Sykes S."/>
            <person name="Walk T."/>
            <person name="White J."/>
            <person name="Yandava C."/>
            <person name="Burger G."/>
            <person name="Gray M.W."/>
            <person name="Holland P.W.H."/>
            <person name="King N."/>
            <person name="Lang F.B.F."/>
            <person name="Roger A.J."/>
            <person name="Ruiz-Trillo I."/>
            <person name="Lander E."/>
            <person name="Nusbaum C."/>
        </authorList>
    </citation>
    <scope>NUCLEOTIDE SEQUENCE [LARGE SCALE GENOMIC DNA]</scope>
    <source>
        <strain evidence="3">ATCC 38327</strain>
    </source>
</reference>
<evidence type="ECO:0000313" key="2">
    <source>
        <dbReference type="EMBL" id="KNE58272.1"/>
    </source>
</evidence>
<organism evidence="2 3">
    <name type="scientific">Allomyces macrogynus (strain ATCC 38327)</name>
    <name type="common">Allomyces javanicus var. macrogynus</name>
    <dbReference type="NCBI Taxonomy" id="578462"/>
    <lineage>
        <taxon>Eukaryota</taxon>
        <taxon>Fungi</taxon>
        <taxon>Fungi incertae sedis</taxon>
        <taxon>Blastocladiomycota</taxon>
        <taxon>Blastocladiomycetes</taxon>
        <taxon>Blastocladiales</taxon>
        <taxon>Blastocladiaceae</taxon>
        <taxon>Allomyces</taxon>
    </lineage>
</organism>
<dbReference type="EMBL" id="GG745332">
    <property type="protein sequence ID" value="KNE58272.1"/>
    <property type="molecule type" value="Genomic_DNA"/>
</dbReference>
<dbReference type="OrthoDB" id="10631135at2759"/>
<name>A0A0L0S6W0_ALLM3</name>
<dbReference type="Proteomes" id="UP000054350">
    <property type="component" value="Unassembled WGS sequence"/>
</dbReference>
<evidence type="ECO:0000256" key="1">
    <source>
        <dbReference type="SAM" id="MobiDB-lite"/>
    </source>
</evidence>
<keyword evidence="3" id="KW-1185">Reference proteome</keyword>
<sequence length="244" mass="24889">MSTTAPAAVAAAAPATAPVTTAESATTTPSPVPAAPTSFPDLPSYTAHPVYASLIARIRRAEKFGSSVADDDRHLYRAFKFGTYADAKPESAKAAASTPAKGGKGKTTPSSAPASAKAPTETEQGEVPSTGRRGGRRSRVSPTSAAAKLASGILDQGKTAVDSVQSGRVSKRSAASAKTTPAAASTKAAASKPATPTSLIASLTDEEKLERLRRGRKFQVQSADMAALEAWYKGKHGENGVPPV</sequence>
<proteinExistence type="predicted"/>
<feature type="region of interest" description="Disordered" evidence="1">
    <location>
        <begin position="87"/>
        <end position="202"/>
    </location>
</feature>
<feature type="compositionally biased region" description="Low complexity" evidence="1">
    <location>
        <begin position="173"/>
        <end position="198"/>
    </location>
</feature>
<reference evidence="2 3" key="1">
    <citation type="submission" date="2009-11" db="EMBL/GenBank/DDBJ databases">
        <title>Annotation of Allomyces macrogynus ATCC 38327.</title>
        <authorList>
            <consortium name="The Broad Institute Genome Sequencing Platform"/>
            <person name="Russ C."/>
            <person name="Cuomo C."/>
            <person name="Burger G."/>
            <person name="Gray M.W."/>
            <person name="Holland P.W.H."/>
            <person name="King N."/>
            <person name="Lang F.B.F."/>
            <person name="Roger A.J."/>
            <person name="Ruiz-Trillo I."/>
            <person name="Young S.K."/>
            <person name="Zeng Q."/>
            <person name="Gargeya S."/>
            <person name="Fitzgerald M."/>
            <person name="Haas B."/>
            <person name="Abouelleil A."/>
            <person name="Alvarado L."/>
            <person name="Arachchi H.M."/>
            <person name="Berlin A."/>
            <person name="Chapman S.B."/>
            <person name="Gearin G."/>
            <person name="Goldberg J."/>
            <person name="Griggs A."/>
            <person name="Gujja S."/>
            <person name="Hansen M."/>
            <person name="Heiman D."/>
            <person name="Howarth C."/>
            <person name="Larimer J."/>
            <person name="Lui A."/>
            <person name="MacDonald P.J.P."/>
            <person name="McCowen C."/>
            <person name="Montmayeur A."/>
            <person name="Murphy C."/>
            <person name="Neiman D."/>
            <person name="Pearson M."/>
            <person name="Priest M."/>
            <person name="Roberts A."/>
            <person name="Saif S."/>
            <person name="Shea T."/>
            <person name="Sisk P."/>
            <person name="Stolte C."/>
            <person name="Sykes S."/>
            <person name="Wortman J."/>
            <person name="Nusbaum C."/>
            <person name="Birren B."/>
        </authorList>
    </citation>
    <scope>NUCLEOTIDE SEQUENCE [LARGE SCALE GENOMIC DNA]</scope>
    <source>
        <strain evidence="2 3">ATCC 38327</strain>
    </source>
</reference>
<gene>
    <name evidence="2" type="ORF">AMAG_05082</name>
</gene>
<protein>
    <submittedName>
        <fullName evidence="2">Uncharacterized protein</fullName>
    </submittedName>
</protein>
<dbReference type="AlphaFoldDB" id="A0A0L0S6W0"/>
<feature type="compositionally biased region" description="Low complexity" evidence="1">
    <location>
        <begin position="1"/>
        <end position="29"/>
    </location>
</feature>
<feature type="compositionally biased region" description="Low complexity" evidence="1">
    <location>
        <begin position="92"/>
        <end position="131"/>
    </location>
</feature>